<dbReference type="InterPro" id="IPR012094">
    <property type="entry name" value="tRNA_Ile_lys_synt"/>
</dbReference>
<protein>
    <recommendedName>
        <fullName evidence="8">tRNA(Ile)-lysidine synthase</fullName>
        <ecNumber evidence="8">6.3.4.19</ecNumber>
    </recommendedName>
    <alternativeName>
        <fullName evidence="8">tRNA(Ile)-2-lysyl-cytidine synthase</fullName>
    </alternativeName>
    <alternativeName>
        <fullName evidence="8">tRNA(Ile)-lysidine synthetase</fullName>
    </alternativeName>
</protein>
<evidence type="ECO:0000256" key="3">
    <source>
        <dbReference type="ARBA" id="ARBA00022598"/>
    </source>
</evidence>
<organism evidence="10 11">
    <name type="scientific">Buchnera aphidicola</name>
    <name type="common">Pentalonia nigronervosa</name>
    <dbReference type="NCBI Taxonomy" id="1309793"/>
    <lineage>
        <taxon>Bacteria</taxon>
        <taxon>Pseudomonadati</taxon>
        <taxon>Pseudomonadota</taxon>
        <taxon>Gammaproteobacteria</taxon>
        <taxon>Enterobacterales</taxon>
        <taxon>Erwiniaceae</taxon>
        <taxon>Buchnera</taxon>
    </lineage>
</organism>
<evidence type="ECO:0000256" key="4">
    <source>
        <dbReference type="ARBA" id="ARBA00022694"/>
    </source>
</evidence>
<dbReference type="Pfam" id="PF01171">
    <property type="entry name" value="ATP_bind_3"/>
    <property type="match status" value="1"/>
</dbReference>
<dbReference type="HAMAP" id="MF_01161">
    <property type="entry name" value="tRNA_Ile_lys_synt"/>
    <property type="match status" value="1"/>
</dbReference>
<feature type="domain" description="Lysidine-tRNA(Ile) synthetase C-terminal" evidence="9">
    <location>
        <begin position="366"/>
        <end position="436"/>
    </location>
</feature>
<dbReference type="CDD" id="cd01992">
    <property type="entry name" value="TilS_N"/>
    <property type="match status" value="1"/>
</dbReference>
<evidence type="ECO:0000256" key="2">
    <source>
        <dbReference type="ARBA" id="ARBA00022490"/>
    </source>
</evidence>
<feature type="binding site" evidence="8">
    <location>
        <begin position="24"/>
        <end position="29"/>
    </location>
    <ligand>
        <name>ATP</name>
        <dbReference type="ChEBI" id="CHEBI:30616"/>
    </ligand>
</feature>
<comment type="catalytic activity">
    <reaction evidence="7 8">
        <text>cytidine(34) in tRNA(Ile2) + L-lysine + ATP = lysidine(34) in tRNA(Ile2) + AMP + diphosphate + H(+)</text>
        <dbReference type="Rhea" id="RHEA:43744"/>
        <dbReference type="Rhea" id="RHEA-COMP:10625"/>
        <dbReference type="Rhea" id="RHEA-COMP:10670"/>
        <dbReference type="ChEBI" id="CHEBI:15378"/>
        <dbReference type="ChEBI" id="CHEBI:30616"/>
        <dbReference type="ChEBI" id="CHEBI:32551"/>
        <dbReference type="ChEBI" id="CHEBI:33019"/>
        <dbReference type="ChEBI" id="CHEBI:82748"/>
        <dbReference type="ChEBI" id="CHEBI:83665"/>
        <dbReference type="ChEBI" id="CHEBI:456215"/>
        <dbReference type="EC" id="6.3.4.19"/>
    </reaction>
</comment>
<dbReference type="Pfam" id="PF09179">
    <property type="entry name" value="TilS"/>
    <property type="match status" value="1"/>
</dbReference>
<accession>A0A7H1AZE5</accession>
<keyword evidence="6 8" id="KW-0067">ATP-binding</keyword>
<dbReference type="SUPFAM" id="SSF52402">
    <property type="entry name" value="Adenine nucleotide alpha hydrolases-like"/>
    <property type="match status" value="1"/>
</dbReference>
<keyword evidence="2 8" id="KW-0963">Cytoplasm</keyword>
<gene>
    <name evidence="8 10" type="primary">tilS</name>
    <name evidence="10" type="ORF">ICW73_02665</name>
</gene>
<evidence type="ECO:0000256" key="7">
    <source>
        <dbReference type="ARBA" id="ARBA00048539"/>
    </source>
</evidence>
<comment type="domain">
    <text evidence="8">The N-terminal region contains the highly conserved SGGXDS motif, predicted to be a P-loop motif involved in ATP binding.</text>
</comment>
<dbReference type="SMART" id="SM00977">
    <property type="entry name" value="TilS_C"/>
    <property type="match status" value="1"/>
</dbReference>
<evidence type="ECO:0000256" key="5">
    <source>
        <dbReference type="ARBA" id="ARBA00022741"/>
    </source>
</evidence>
<keyword evidence="4 8" id="KW-0819">tRNA processing</keyword>
<comment type="subcellular location">
    <subcellularLocation>
        <location evidence="1 8">Cytoplasm</location>
    </subcellularLocation>
</comment>
<dbReference type="InterPro" id="IPR011063">
    <property type="entry name" value="TilS/TtcA_N"/>
</dbReference>
<dbReference type="InterPro" id="IPR015262">
    <property type="entry name" value="tRNA_Ile_lys_synt_subst-bd"/>
</dbReference>
<dbReference type="SUPFAM" id="SSF82829">
    <property type="entry name" value="MesJ substrate recognition domain-like"/>
    <property type="match status" value="1"/>
</dbReference>
<dbReference type="Gene3D" id="1.20.59.20">
    <property type="match status" value="1"/>
</dbReference>
<dbReference type="PANTHER" id="PTHR43033">
    <property type="entry name" value="TRNA(ILE)-LYSIDINE SYNTHASE-RELATED"/>
    <property type="match status" value="1"/>
</dbReference>
<dbReference type="NCBIfam" id="TIGR02433">
    <property type="entry name" value="lysidine_TilS_C"/>
    <property type="match status" value="1"/>
</dbReference>
<dbReference type="Pfam" id="PF11734">
    <property type="entry name" value="TilS_C"/>
    <property type="match status" value="1"/>
</dbReference>
<dbReference type="Proteomes" id="UP000516346">
    <property type="component" value="Chromosome"/>
</dbReference>
<keyword evidence="5 8" id="KW-0547">Nucleotide-binding</keyword>
<dbReference type="GO" id="GO:0005524">
    <property type="term" value="F:ATP binding"/>
    <property type="evidence" value="ECO:0007669"/>
    <property type="project" value="UniProtKB-UniRule"/>
</dbReference>
<evidence type="ECO:0000256" key="8">
    <source>
        <dbReference type="HAMAP-Rule" id="MF_01161"/>
    </source>
</evidence>
<dbReference type="InterPro" id="IPR012796">
    <property type="entry name" value="Lysidine-tRNA-synth_C"/>
</dbReference>
<proteinExistence type="inferred from homology"/>
<evidence type="ECO:0000313" key="10">
    <source>
        <dbReference type="EMBL" id="QNS01850.1"/>
    </source>
</evidence>
<evidence type="ECO:0000256" key="1">
    <source>
        <dbReference type="ARBA" id="ARBA00004496"/>
    </source>
</evidence>
<evidence type="ECO:0000313" key="11">
    <source>
        <dbReference type="Proteomes" id="UP000516346"/>
    </source>
</evidence>
<dbReference type="GO" id="GO:0005737">
    <property type="term" value="C:cytoplasm"/>
    <property type="evidence" value="ECO:0007669"/>
    <property type="project" value="UniProtKB-SubCell"/>
</dbReference>
<dbReference type="Gene3D" id="3.40.50.620">
    <property type="entry name" value="HUPs"/>
    <property type="match status" value="1"/>
</dbReference>
<evidence type="ECO:0000259" key="9">
    <source>
        <dbReference type="SMART" id="SM00977"/>
    </source>
</evidence>
<dbReference type="InterPro" id="IPR012795">
    <property type="entry name" value="tRNA_Ile_lys_synt_N"/>
</dbReference>
<dbReference type="SUPFAM" id="SSF56037">
    <property type="entry name" value="PheT/TilS domain"/>
    <property type="match status" value="1"/>
</dbReference>
<dbReference type="GO" id="GO:0032267">
    <property type="term" value="F:tRNA(Ile)-lysidine synthase activity"/>
    <property type="evidence" value="ECO:0007669"/>
    <property type="project" value="UniProtKB-EC"/>
</dbReference>
<dbReference type="GO" id="GO:0006400">
    <property type="term" value="P:tRNA modification"/>
    <property type="evidence" value="ECO:0007669"/>
    <property type="project" value="UniProtKB-UniRule"/>
</dbReference>
<reference evidence="10 11" key="1">
    <citation type="submission" date="2020-09" db="EMBL/GenBank/DDBJ databases">
        <title>Genome sequence of the banana aphid, Pentalonia nigronervosa Coquerel (Hemiptera: Aphididae) and its symbionts.</title>
        <authorList>
            <person name="Mathers T.C."/>
            <person name="Mugford S.T."/>
            <person name="Hogenhout S.A."/>
            <person name="Tripathi L."/>
        </authorList>
    </citation>
    <scope>NUCLEOTIDE SEQUENCE [LARGE SCALE GENOMIC DNA]</scope>
    <source>
        <strain evidence="10">Ba4</strain>
    </source>
</reference>
<dbReference type="InterPro" id="IPR014729">
    <property type="entry name" value="Rossmann-like_a/b/a_fold"/>
</dbReference>
<dbReference type="EMBL" id="CP061275">
    <property type="protein sequence ID" value="QNS01850.1"/>
    <property type="molecule type" value="Genomic_DNA"/>
</dbReference>
<comment type="function">
    <text evidence="8">Ligates lysine onto the cytidine present at position 34 of the AUA codon-specific tRNA(Ile) that contains the anticodon CAU, in an ATP-dependent manner. Cytidine is converted to lysidine, thus changing the amino acid specificity of the tRNA from methionine to isoleucine.</text>
</comment>
<sequence>MDCINSTQEIIIKYKNQSFLIAYSGGLDSTVLLYNMIQIKKNIPHIKIRAIHINHNFNKLSKKWIIHCKKTCIKHHVPLILAEINIDKKIKKHTNNIEEKLRIQRYNIIYKHLLPNEILLTGHHMNDQCETLILSLKRGSGPTGLSGMSDETKFGYNKKIIRPFLNITKKELKNWAYRNHLKWVEDTNNLNTDHDRNFIRHEIIPILEKRWPFFIKTCFRTSKICQQENIVKKILLHEKIQYFTEMHNSLRIHQFQNMNKNMCTELIRYWLFLNNIKTISYQNIQVIYNQMICSRIDANPKIKLKQHEIRRYKKSIYLIKNRKNLKNTILFWHNQNIQLTLPNNLGCLTKNNYGMILPKPQKNEIINIRFQLEGKILIFGKSNRQKVKKVWQENHIPPWERNQVPLLFYDNCFISALGIFVIQTNKKYKSIWHISWSDNLNSTYTKKFVFS</sequence>
<dbReference type="NCBIfam" id="TIGR02432">
    <property type="entry name" value="lysidine_TilS_N"/>
    <property type="match status" value="1"/>
</dbReference>
<comment type="similarity">
    <text evidence="8">Belongs to the tRNA(Ile)-lysidine synthase family.</text>
</comment>
<dbReference type="AlphaFoldDB" id="A0A7H1AZE5"/>
<dbReference type="PANTHER" id="PTHR43033:SF1">
    <property type="entry name" value="TRNA(ILE)-LYSIDINE SYNTHASE-RELATED"/>
    <property type="match status" value="1"/>
</dbReference>
<evidence type="ECO:0000256" key="6">
    <source>
        <dbReference type="ARBA" id="ARBA00022840"/>
    </source>
</evidence>
<dbReference type="EC" id="6.3.4.19" evidence="8"/>
<keyword evidence="3 8" id="KW-0436">Ligase</keyword>
<name>A0A7H1AZE5_9GAMM</name>